<feature type="transmembrane region" description="Helical" evidence="6">
    <location>
        <begin position="186"/>
        <end position="206"/>
    </location>
</feature>
<dbReference type="GO" id="GO:0005774">
    <property type="term" value="C:vacuolar membrane"/>
    <property type="evidence" value="ECO:0007669"/>
    <property type="project" value="TreeGrafter"/>
</dbReference>
<evidence type="ECO:0000256" key="2">
    <source>
        <dbReference type="ARBA" id="ARBA00022692"/>
    </source>
</evidence>
<evidence type="ECO:0000256" key="5">
    <source>
        <dbReference type="SAM" id="MobiDB-lite"/>
    </source>
</evidence>
<accession>A0A8S1BAI0</accession>
<feature type="compositionally biased region" description="Polar residues" evidence="5">
    <location>
        <begin position="1"/>
        <end position="13"/>
    </location>
</feature>
<keyword evidence="4 6" id="KW-0472">Membrane</keyword>
<dbReference type="InterPro" id="IPR013057">
    <property type="entry name" value="AA_transpt_TM"/>
</dbReference>
<organism evidence="8 9">
    <name type="scientific">Arctia plantaginis</name>
    <name type="common">Wood tiger moth</name>
    <name type="synonym">Phalaena plantaginis</name>
    <dbReference type="NCBI Taxonomy" id="874455"/>
    <lineage>
        <taxon>Eukaryota</taxon>
        <taxon>Metazoa</taxon>
        <taxon>Ecdysozoa</taxon>
        <taxon>Arthropoda</taxon>
        <taxon>Hexapoda</taxon>
        <taxon>Insecta</taxon>
        <taxon>Pterygota</taxon>
        <taxon>Neoptera</taxon>
        <taxon>Endopterygota</taxon>
        <taxon>Lepidoptera</taxon>
        <taxon>Glossata</taxon>
        <taxon>Ditrysia</taxon>
        <taxon>Noctuoidea</taxon>
        <taxon>Erebidae</taxon>
        <taxon>Arctiinae</taxon>
        <taxon>Arctia</taxon>
    </lineage>
</organism>
<dbReference type="PANTHER" id="PTHR22950">
    <property type="entry name" value="AMINO ACID TRANSPORTER"/>
    <property type="match status" value="1"/>
</dbReference>
<feature type="transmembrane region" description="Helical" evidence="6">
    <location>
        <begin position="348"/>
        <end position="368"/>
    </location>
</feature>
<evidence type="ECO:0000313" key="8">
    <source>
        <dbReference type="EMBL" id="CAB3258821.1"/>
    </source>
</evidence>
<feature type="transmembrane region" description="Helical" evidence="6">
    <location>
        <begin position="60"/>
        <end position="82"/>
    </location>
</feature>
<feature type="transmembrane region" description="Helical" evidence="6">
    <location>
        <begin position="374"/>
        <end position="394"/>
    </location>
</feature>
<feature type="transmembrane region" description="Helical" evidence="6">
    <location>
        <begin position="258"/>
        <end position="279"/>
    </location>
</feature>
<feature type="domain" description="Amino acid transporter transmembrane" evidence="7">
    <location>
        <begin position="30"/>
        <end position="432"/>
    </location>
</feature>
<keyword evidence="9" id="KW-1185">Reference proteome</keyword>
<name>A0A8S1BAI0_ARCPL</name>
<keyword evidence="3 6" id="KW-1133">Transmembrane helix</keyword>
<dbReference type="AlphaFoldDB" id="A0A8S1BAI0"/>
<dbReference type="GO" id="GO:0015179">
    <property type="term" value="F:L-amino acid transmembrane transporter activity"/>
    <property type="evidence" value="ECO:0007669"/>
    <property type="project" value="TreeGrafter"/>
</dbReference>
<keyword evidence="2 6" id="KW-0812">Transmembrane</keyword>
<evidence type="ECO:0000313" key="9">
    <source>
        <dbReference type="Proteomes" id="UP000494106"/>
    </source>
</evidence>
<dbReference type="OrthoDB" id="1684102at2759"/>
<feature type="transmembrane region" description="Helical" evidence="6">
    <location>
        <begin position="123"/>
        <end position="143"/>
    </location>
</feature>
<evidence type="ECO:0000256" key="1">
    <source>
        <dbReference type="ARBA" id="ARBA00004141"/>
    </source>
</evidence>
<comment type="subcellular location">
    <subcellularLocation>
        <location evidence="1">Membrane</location>
        <topology evidence="1">Multi-pass membrane protein</topology>
    </subcellularLocation>
</comment>
<feature type="transmembrane region" description="Helical" evidence="6">
    <location>
        <begin position="299"/>
        <end position="322"/>
    </location>
</feature>
<evidence type="ECO:0000256" key="6">
    <source>
        <dbReference type="SAM" id="Phobius"/>
    </source>
</evidence>
<evidence type="ECO:0000259" key="7">
    <source>
        <dbReference type="Pfam" id="PF01490"/>
    </source>
</evidence>
<dbReference type="Pfam" id="PF01490">
    <property type="entry name" value="Aa_trans"/>
    <property type="match status" value="1"/>
</dbReference>
<reference evidence="8 9" key="1">
    <citation type="submission" date="2020-04" db="EMBL/GenBank/DDBJ databases">
        <authorList>
            <person name="Wallbank WR R."/>
            <person name="Pardo Diaz C."/>
            <person name="Kozak K."/>
            <person name="Martin S."/>
            <person name="Jiggins C."/>
            <person name="Moest M."/>
            <person name="Warren A I."/>
            <person name="Byers J.R.P. K."/>
            <person name="Montejo-Kovacevich G."/>
            <person name="Yen C E."/>
        </authorList>
    </citation>
    <scope>NUCLEOTIDE SEQUENCE [LARGE SCALE GENOMIC DNA]</scope>
</reference>
<sequence>MKETVTNENANVSNRDDYDPHLYRKVHSPTSNMETFVHLLKSSLGTGILAMPQAFSRSGILTGCIGTILIGSILTHSLQVLVRSEYAACKRLRVPQLTYNESVKYLVSVGPPLLRYFAYPMSIIVDIFLVTYQLGACCVYIVFMADNLKQIFDPLYLMSVQTYVLIILLPLISFNLIPSLKILAPLTAFANIITLISIAIIAYYLLASRKVTETMSLFGTLPLYPLYFGTVLFSLVSVGVVVTAESKMKNPKSFGKTFGVFNLSMAFVVILYTFIGAIGYNYCGSTCADSITLALPRGILSTIVIIFFVVAIFISYALHCYVPEEVLWRGYILPRLERKNVTPRRQHIVRYALRISLCLSTFLTTMAVPRLGLFISLFGSLCLSALGICFPALMQICNFYPDRYGPGFVYLLKDSLLLIFGIVVLVSGTYTSMYTMIASFSKGD</sequence>
<gene>
    <name evidence="8" type="ORF">APLA_LOCUS16689</name>
</gene>
<evidence type="ECO:0000256" key="4">
    <source>
        <dbReference type="ARBA" id="ARBA00023136"/>
    </source>
</evidence>
<dbReference type="PANTHER" id="PTHR22950:SF340">
    <property type="entry name" value="AMINO ACID TRANSPORTER TRANSMEMBRANE DOMAIN-CONTAINING PROTEIN-RELATED"/>
    <property type="match status" value="1"/>
</dbReference>
<dbReference type="Proteomes" id="UP000494106">
    <property type="component" value="Unassembled WGS sequence"/>
</dbReference>
<feature type="transmembrane region" description="Helical" evidence="6">
    <location>
        <begin position="415"/>
        <end position="437"/>
    </location>
</feature>
<feature type="region of interest" description="Disordered" evidence="5">
    <location>
        <begin position="1"/>
        <end position="21"/>
    </location>
</feature>
<proteinExistence type="predicted"/>
<protein>
    <recommendedName>
        <fullName evidence="7">Amino acid transporter transmembrane domain-containing protein</fullName>
    </recommendedName>
</protein>
<evidence type="ECO:0000256" key="3">
    <source>
        <dbReference type="ARBA" id="ARBA00022989"/>
    </source>
</evidence>
<feature type="transmembrane region" description="Helical" evidence="6">
    <location>
        <begin position="226"/>
        <end position="246"/>
    </location>
</feature>
<dbReference type="EMBL" id="CADEBC010000602">
    <property type="protein sequence ID" value="CAB3258821.1"/>
    <property type="molecule type" value="Genomic_DNA"/>
</dbReference>
<comment type="caution">
    <text evidence="8">The sequence shown here is derived from an EMBL/GenBank/DDBJ whole genome shotgun (WGS) entry which is preliminary data.</text>
</comment>
<feature type="transmembrane region" description="Helical" evidence="6">
    <location>
        <begin position="155"/>
        <end position="174"/>
    </location>
</feature>